<evidence type="ECO:0000256" key="3">
    <source>
        <dbReference type="ARBA" id="ARBA00023242"/>
    </source>
</evidence>
<name>A0AAD9GJS3_BABDI</name>
<dbReference type="InterPro" id="IPR001680">
    <property type="entry name" value="WD40_rpt"/>
</dbReference>
<evidence type="ECO:0000256" key="1">
    <source>
        <dbReference type="ARBA" id="ARBA00004123"/>
    </source>
</evidence>
<dbReference type="GO" id="GO:0005848">
    <property type="term" value="C:mRNA cleavage stimulating factor complex"/>
    <property type="evidence" value="ECO:0007669"/>
    <property type="project" value="InterPro"/>
</dbReference>
<dbReference type="GO" id="GO:0031124">
    <property type="term" value="P:mRNA 3'-end processing"/>
    <property type="evidence" value="ECO:0007669"/>
    <property type="project" value="InterPro"/>
</dbReference>
<proteinExistence type="predicted"/>
<sequence length="423" mass="46171">MESEKLLFYEALLQQLHDDGLGEAASLIGQHVKVEPNTMLRKNHLYELFKNTAYLSSRVVGGASSVDPEADFKRREERRLQILNEASSTDTPLDPLLKVLGFSSFCEFPTNKPCRCIAESSDSSLLATGGVEGALQVIPTIEKPNIHTSMRLQGHQDQVDALDFHPRRNIIASGGVSARILIHEINVANGLVQSASEIQCLTDSSPIRCVRFHPCGDFLYAGTGNSIIRLYDVATRACFTSSKTRHQHQGGGINGCDVLKSGGLLFTAGGDGSVLVWDGKNLEVLHALEDIHGGSPVLCVRCDTYGRYITSSGHDGSTKVVDLRMMRELLSLGRPGSNAIRTSSDFMCNSRYLTTFSVVKSGRRISSKIMVFNVDTGHQEADISNLVGRSQITNVTASKHEMALYLLAEEANCRVINVFDPSI</sequence>
<dbReference type="Proteomes" id="UP001195914">
    <property type="component" value="Unassembled WGS sequence"/>
</dbReference>
<dbReference type="EMBL" id="JAHBMH010000007">
    <property type="protein sequence ID" value="KAK1939752.1"/>
    <property type="molecule type" value="Genomic_DNA"/>
</dbReference>
<evidence type="ECO:0000313" key="5">
    <source>
        <dbReference type="EMBL" id="KAK1939752.1"/>
    </source>
</evidence>
<keyword evidence="3" id="KW-0539">Nucleus</keyword>
<keyword evidence="2" id="KW-0507">mRNA processing</keyword>
<keyword evidence="6" id="KW-1185">Reference proteome</keyword>
<reference evidence="5" key="1">
    <citation type="journal article" date="2014" name="Nucleic Acids Res.">
        <title>The evolutionary dynamics of variant antigen genes in Babesia reveal a history of genomic innovation underlying host-parasite interaction.</title>
        <authorList>
            <person name="Jackson A.P."/>
            <person name="Otto T.D."/>
            <person name="Darby A."/>
            <person name="Ramaprasad A."/>
            <person name="Xia D."/>
            <person name="Echaide I.E."/>
            <person name="Farber M."/>
            <person name="Gahlot S."/>
            <person name="Gamble J."/>
            <person name="Gupta D."/>
            <person name="Gupta Y."/>
            <person name="Jackson L."/>
            <person name="Malandrin L."/>
            <person name="Malas T.B."/>
            <person name="Moussa E."/>
            <person name="Nair M."/>
            <person name="Reid A.J."/>
            <person name="Sanders M."/>
            <person name="Sharma J."/>
            <person name="Tracey A."/>
            <person name="Quail M.A."/>
            <person name="Weir W."/>
            <person name="Wastling J.M."/>
            <person name="Hall N."/>
            <person name="Willadsen P."/>
            <person name="Lingelbach K."/>
            <person name="Shiels B."/>
            <person name="Tait A."/>
            <person name="Berriman M."/>
            <person name="Allred D.R."/>
            <person name="Pain A."/>
        </authorList>
    </citation>
    <scope>NUCLEOTIDE SEQUENCE</scope>
    <source>
        <strain evidence="5">1802A</strain>
    </source>
</reference>
<dbReference type="InterPro" id="IPR015943">
    <property type="entry name" value="WD40/YVTN_repeat-like_dom_sf"/>
</dbReference>
<evidence type="ECO:0000313" key="6">
    <source>
        <dbReference type="Proteomes" id="UP001195914"/>
    </source>
</evidence>
<reference evidence="5" key="2">
    <citation type="submission" date="2021-05" db="EMBL/GenBank/DDBJ databases">
        <authorList>
            <person name="Pain A."/>
        </authorList>
    </citation>
    <scope>NUCLEOTIDE SEQUENCE</scope>
    <source>
        <strain evidence="5">1802A</strain>
    </source>
</reference>
<dbReference type="GO" id="GO:0003723">
    <property type="term" value="F:RNA binding"/>
    <property type="evidence" value="ECO:0007669"/>
    <property type="project" value="TreeGrafter"/>
</dbReference>
<dbReference type="Gene3D" id="2.130.10.10">
    <property type="entry name" value="YVTN repeat-like/Quinoprotein amine dehydrogenase"/>
    <property type="match status" value="1"/>
</dbReference>
<dbReference type="PANTHER" id="PTHR44133">
    <property type="entry name" value="CLEAVAGE STIMULATION FACTOR SUBUNIT 1"/>
    <property type="match status" value="1"/>
</dbReference>
<evidence type="ECO:0000256" key="2">
    <source>
        <dbReference type="ARBA" id="ARBA00022664"/>
    </source>
</evidence>
<dbReference type="InterPro" id="IPR044633">
    <property type="entry name" value="CstF1-like"/>
</dbReference>
<dbReference type="SUPFAM" id="SSF50978">
    <property type="entry name" value="WD40 repeat-like"/>
    <property type="match status" value="1"/>
</dbReference>
<dbReference type="SMART" id="SM00320">
    <property type="entry name" value="WD40"/>
    <property type="match status" value="5"/>
</dbReference>
<comment type="subcellular location">
    <subcellularLocation>
        <location evidence="1">Nucleus</location>
    </subcellularLocation>
</comment>
<dbReference type="PANTHER" id="PTHR44133:SF2">
    <property type="entry name" value="CLEAVAGE STIMULATION FACTOR SUBUNIT 1"/>
    <property type="match status" value="1"/>
</dbReference>
<comment type="caution">
    <text evidence="5">The sequence shown here is derived from an EMBL/GenBank/DDBJ whole genome shotgun (WGS) entry which is preliminary data.</text>
</comment>
<organism evidence="5 6">
    <name type="scientific">Babesia divergens</name>
    <dbReference type="NCBI Taxonomy" id="32595"/>
    <lineage>
        <taxon>Eukaryota</taxon>
        <taxon>Sar</taxon>
        <taxon>Alveolata</taxon>
        <taxon>Apicomplexa</taxon>
        <taxon>Aconoidasida</taxon>
        <taxon>Piroplasmida</taxon>
        <taxon>Babesiidae</taxon>
        <taxon>Babesia</taxon>
    </lineage>
</organism>
<protein>
    <recommendedName>
        <fullName evidence="4">Cleavage stimulation factor 50 kDa subunit</fullName>
    </recommendedName>
</protein>
<dbReference type="Pfam" id="PF00400">
    <property type="entry name" value="WD40"/>
    <property type="match status" value="4"/>
</dbReference>
<accession>A0AAD9GJS3</accession>
<gene>
    <name evidence="5" type="ORF">X943_002973</name>
</gene>
<dbReference type="InterPro" id="IPR036322">
    <property type="entry name" value="WD40_repeat_dom_sf"/>
</dbReference>
<dbReference type="AlphaFoldDB" id="A0AAD9GJS3"/>
<evidence type="ECO:0000256" key="4">
    <source>
        <dbReference type="ARBA" id="ARBA00029851"/>
    </source>
</evidence>